<proteinExistence type="predicted"/>
<feature type="compositionally biased region" description="Basic residues" evidence="1">
    <location>
        <begin position="199"/>
        <end position="210"/>
    </location>
</feature>
<evidence type="ECO:0000256" key="1">
    <source>
        <dbReference type="SAM" id="MobiDB-lite"/>
    </source>
</evidence>
<dbReference type="Proteomes" id="UP001283361">
    <property type="component" value="Unassembled WGS sequence"/>
</dbReference>
<dbReference type="EMBL" id="JAWDGP010003792">
    <property type="protein sequence ID" value="KAK3770671.1"/>
    <property type="molecule type" value="Genomic_DNA"/>
</dbReference>
<evidence type="ECO:0000313" key="2">
    <source>
        <dbReference type="EMBL" id="KAK3770671.1"/>
    </source>
</evidence>
<organism evidence="2 3">
    <name type="scientific">Elysia crispata</name>
    <name type="common">lettuce slug</name>
    <dbReference type="NCBI Taxonomy" id="231223"/>
    <lineage>
        <taxon>Eukaryota</taxon>
        <taxon>Metazoa</taxon>
        <taxon>Spiralia</taxon>
        <taxon>Lophotrochozoa</taxon>
        <taxon>Mollusca</taxon>
        <taxon>Gastropoda</taxon>
        <taxon>Heterobranchia</taxon>
        <taxon>Euthyneura</taxon>
        <taxon>Panpulmonata</taxon>
        <taxon>Sacoglossa</taxon>
        <taxon>Placobranchoidea</taxon>
        <taxon>Plakobranchidae</taxon>
        <taxon>Elysia</taxon>
    </lineage>
</organism>
<reference evidence="2" key="1">
    <citation type="journal article" date="2023" name="G3 (Bethesda)">
        <title>A reference genome for the long-term kleptoplast-retaining sea slug Elysia crispata morphotype clarki.</title>
        <authorList>
            <person name="Eastman K.E."/>
            <person name="Pendleton A.L."/>
            <person name="Shaikh M.A."/>
            <person name="Suttiyut T."/>
            <person name="Ogas R."/>
            <person name="Tomko P."/>
            <person name="Gavelis G."/>
            <person name="Widhalm J.R."/>
            <person name="Wisecaver J.H."/>
        </authorList>
    </citation>
    <scope>NUCLEOTIDE SEQUENCE</scope>
    <source>
        <strain evidence="2">ECLA1</strain>
    </source>
</reference>
<feature type="region of interest" description="Disordered" evidence="1">
    <location>
        <begin position="139"/>
        <end position="167"/>
    </location>
</feature>
<comment type="caution">
    <text evidence="2">The sequence shown here is derived from an EMBL/GenBank/DDBJ whole genome shotgun (WGS) entry which is preliminary data.</text>
</comment>
<gene>
    <name evidence="2" type="ORF">RRG08_037864</name>
</gene>
<dbReference type="AlphaFoldDB" id="A0AAE1DHE7"/>
<feature type="region of interest" description="Disordered" evidence="1">
    <location>
        <begin position="198"/>
        <end position="233"/>
    </location>
</feature>
<accession>A0AAE1DHE7</accession>
<feature type="compositionally biased region" description="Basic and acidic residues" evidence="1">
    <location>
        <begin position="143"/>
        <end position="160"/>
    </location>
</feature>
<keyword evidence="3" id="KW-1185">Reference proteome</keyword>
<feature type="compositionally biased region" description="Basic and acidic residues" evidence="1">
    <location>
        <begin position="370"/>
        <end position="382"/>
    </location>
</feature>
<feature type="region of interest" description="Disordered" evidence="1">
    <location>
        <begin position="353"/>
        <end position="382"/>
    </location>
</feature>
<name>A0AAE1DHE7_9GAST</name>
<protein>
    <submittedName>
        <fullName evidence="2">Uncharacterized protein</fullName>
    </submittedName>
</protein>
<evidence type="ECO:0000313" key="3">
    <source>
        <dbReference type="Proteomes" id="UP001283361"/>
    </source>
</evidence>
<sequence length="382" mass="41845">MKRLSYRCCRFSSTTRRDVNRRTARGTRRRLPNRFIMETPARQALTPSLVLAAFSLSWMLSQNSISIVDASSEPLCHDEGHERSTLNKADDRLAGWTTISPRVCPHPPLVLKAGHGEVSPACFRSDKLLALTVEKAGSAVRSGAERSSGKGREEEGEGKPVKPSKGRLLCGHYLSPLDSIPHPALSLVSPAIPRDPRICRARSRSRVHRRVSTDRSNQGPSAGDQRSRAAPAMTSDCVRMTPDSVMTQLDPLLDNRLVTATHNLRGSNRRPGDKNLAILDCQKYILSTKAKFVCTGVISSLPTPTRDVTTTATSTNHFCAIRPDRTRCQSRGSLDMTSTRLVQLLAPLNRAGSAEESGRSRVLRGGIVPGERRKEGIRGGEE</sequence>